<feature type="region of interest" description="Disordered" evidence="1">
    <location>
        <begin position="18"/>
        <end position="90"/>
    </location>
</feature>
<evidence type="ECO:0000313" key="2">
    <source>
        <dbReference type="EMBL" id="GMI36136.1"/>
    </source>
</evidence>
<feature type="compositionally biased region" description="Acidic residues" evidence="1">
    <location>
        <begin position="45"/>
        <end position="58"/>
    </location>
</feature>
<keyword evidence="3" id="KW-1185">Reference proteome</keyword>
<evidence type="ECO:0000256" key="1">
    <source>
        <dbReference type="SAM" id="MobiDB-lite"/>
    </source>
</evidence>
<proteinExistence type="predicted"/>
<comment type="caution">
    <text evidence="2">The sequence shown here is derived from an EMBL/GenBank/DDBJ whole genome shotgun (WGS) entry which is preliminary data.</text>
</comment>
<protein>
    <submittedName>
        <fullName evidence="2">Uncharacterized protein</fullName>
    </submittedName>
</protein>
<organism evidence="2 3">
    <name type="scientific">Tetraparma gracilis</name>
    <dbReference type="NCBI Taxonomy" id="2962635"/>
    <lineage>
        <taxon>Eukaryota</taxon>
        <taxon>Sar</taxon>
        <taxon>Stramenopiles</taxon>
        <taxon>Ochrophyta</taxon>
        <taxon>Bolidophyceae</taxon>
        <taxon>Parmales</taxon>
        <taxon>Triparmaceae</taxon>
        <taxon>Tetraparma</taxon>
    </lineage>
</organism>
<evidence type="ECO:0000313" key="3">
    <source>
        <dbReference type="Proteomes" id="UP001165060"/>
    </source>
</evidence>
<name>A0ABQ6MZB7_9STRA</name>
<dbReference type="EMBL" id="BRYB01001907">
    <property type="protein sequence ID" value="GMI36136.1"/>
    <property type="molecule type" value="Genomic_DNA"/>
</dbReference>
<reference evidence="2 3" key="1">
    <citation type="journal article" date="2023" name="Commun. Biol.">
        <title>Genome analysis of Parmales, the sister group of diatoms, reveals the evolutionary specialization of diatoms from phago-mixotrophs to photoautotrophs.</title>
        <authorList>
            <person name="Ban H."/>
            <person name="Sato S."/>
            <person name="Yoshikawa S."/>
            <person name="Yamada K."/>
            <person name="Nakamura Y."/>
            <person name="Ichinomiya M."/>
            <person name="Sato N."/>
            <person name="Blanc-Mathieu R."/>
            <person name="Endo H."/>
            <person name="Kuwata A."/>
            <person name="Ogata H."/>
        </authorList>
    </citation>
    <scope>NUCLEOTIDE SEQUENCE [LARGE SCALE GENOMIC DNA]</scope>
</reference>
<dbReference type="Proteomes" id="UP001165060">
    <property type="component" value="Unassembled WGS sequence"/>
</dbReference>
<accession>A0ABQ6MZB7</accession>
<feature type="region of interest" description="Disordered" evidence="1">
    <location>
        <begin position="102"/>
        <end position="128"/>
    </location>
</feature>
<feature type="compositionally biased region" description="Low complexity" evidence="1">
    <location>
        <begin position="109"/>
        <end position="119"/>
    </location>
</feature>
<sequence>MKLVMWWHGMTADDMRAASAADDVRAAPSEPEDKQFSPGRKETDSTETTDEYDAEPTADDPVPPCEKAPLSKPVMFEIGPPVSPQTPYRRNDVKSVAHSLKLEAEGAEPRAAAKSATKAARADRGRRETHEVLECALDMLPACSDAPQCAQSSSPGSMFYDLNKSTDMSSVASSTWGEESSTFSTIAESKDGERV</sequence>
<feature type="region of interest" description="Disordered" evidence="1">
    <location>
        <begin position="172"/>
        <end position="195"/>
    </location>
</feature>
<feature type="compositionally biased region" description="Polar residues" evidence="1">
    <location>
        <begin position="172"/>
        <end position="187"/>
    </location>
</feature>
<feature type="compositionally biased region" description="Basic and acidic residues" evidence="1">
    <location>
        <begin position="31"/>
        <end position="44"/>
    </location>
</feature>
<gene>
    <name evidence="2" type="ORF">TeGR_g5285</name>
</gene>